<dbReference type="RefSeq" id="WP_026743295.1">
    <property type="nucleotide sequence ID" value="NZ_FNQS01000005.1"/>
</dbReference>
<accession>A0A1H4C1T5</accession>
<gene>
    <name evidence="1" type="ORF">SAMN02982996_01901</name>
</gene>
<dbReference type="GeneID" id="97764774"/>
<evidence type="ECO:0000313" key="2">
    <source>
        <dbReference type="Proteomes" id="UP000187280"/>
    </source>
</evidence>
<proteinExistence type="predicted"/>
<sequence>MNIFLEKVTTATFKSMREYEGSETDITGPRVQKFTFDAAISVKTKNCSLTRLVNNDIYYMGCTEKDAAAKSV</sequence>
<dbReference type="Proteomes" id="UP000187280">
    <property type="component" value="Unassembled WGS sequence"/>
</dbReference>
<dbReference type="EMBL" id="FNQS01000005">
    <property type="protein sequence ID" value="SEA54348.1"/>
    <property type="molecule type" value="Genomic_DNA"/>
</dbReference>
<evidence type="ECO:0000313" key="1">
    <source>
        <dbReference type="EMBL" id="SEA54348.1"/>
    </source>
</evidence>
<name>A0A1H4C1T5_9GAMM</name>
<dbReference type="AlphaFoldDB" id="A0A1H4C1T5"/>
<reference evidence="1 2" key="1">
    <citation type="submission" date="2016-10" db="EMBL/GenBank/DDBJ databases">
        <authorList>
            <person name="de Groot N.N."/>
        </authorList>
    </citation>
    <scope>NUCLEOTIDE SEQUENCE [LARGE SCALE GENOMIC DNA]</scope>
    <source>
        <strain evidence="1 2">ATCC 29281</strain>
    </source>
</reference>
<protein>
    <submittedName>
        <fullName evidence="1">Uncharacterized protein</fullName>
    </submittedName>
</protein>
<keyword evidence="2" id="KW-1185">Reference proteome</keyword>
<organism evidence="1 2">
    <name type="scientific">Lonsdalea quercina</name>
    <dbReference type="NCBI Taxonomy" id="71657"/>
    <lineage>
        <taxon>Bacteria</taxon>
        <taxon>Pseudomonadati</taxon>
        <taxon>Pseudomonadota</taxon>
        <taxon>Gammaproteobacteria</taxon>
        <taxon>Enterobacterales</taxon>
        <taxon>Pectobacteriaceae</taxon>
        <taxon>Lonsdalea</taxon>
    </lineage>
</organism>